<name>A0A6A4NLE2_LUPAL</name>
<dbReference type="EMBL" id="WOCE01000023">
    <property type="protein sequence ID" value="KAE9587368.1"/>
    <property type="molecule type" value="Genomic_DNA"/>
</dbReference>
<sequence length="60" mass="6920">MKCNGNISLPPPSSPLPSPFLFLSLFLFPSFFLFFFFFFPSFSSLFLLCRCLLPSSFFSF</sequence>
<evidence type="ECO:0000256" key="1">
    <source>
        <dbReference type="SAM" id="Phobius"/>
    </source>
</evidence>
<feature type="transmembrane region" description="Helical" evidence="1">
    <location>
        <begin position="20"/>
        <end position="53"/>
    </location>
</feature>
<evidence type="ECO:0000313" key="3">
    <source>
        <dbReference type="Proteomes" id="UP000447434"/>
    </source>
</evidence>
<proteinExistence type="predicted"/>
<keyword evidence="1" id="KW-0812">Transmembrane</keyword>
<dbReference type="AlphaFoldDB" id="A0A6A4NLE2"/>
<gene>
    <name evidence="2" type="ORF">Lalb_Chr23g0272881</name>
</gene>
<dbReference type="Proteomes" id="UP000447434">
    <property type="component" value="Chromosome 23"/>
</dbReference>
<keyword evidence="3" id="KW-1185">Reference proteome</keyword>
<organism evidence="2 3">
    <name type="scientific">Lupinus albus</name>
    <name type="common">White lupine</name>
    <name type="synonym">Lupinus termis</name>
    <dbReference type="NCBI Taxonomy" id="3870"/>
    <lineage>
        <taxon>Eukaryota</taxon>
        <taxon>Viridiplantae</taxon>
        <taxon>Streptophyta</taxon>
        <taxon>Embryophyta</taxon>
        <taxon>Tracheophyta</taxon>
        <taxon>Spermatophyta</taxon>
        <taxon>Magnoliopsida</taxon>
        <taxon>eudicotyledons</taxon>
        <taxon>Gunneridae</taxon>
        <taxon>Pentapetalae</taxon>
        <taxon>rosids</taxon>
        <taxon>fabids</taxon>
        <taxon>Fabales</taxon>
        <taxon>Fabaceae</taxon>
        <taxon>Papilionoideae</taxon>
        <taxon>50 kb inversion clade</taxon>
        <taxon>genistoids sensu lato</taxon>
        <taxon>core genistoids</taxon>
        <taxon>Genisteae</taxon>
        <taxon>Lupinus</taxon>
    </lineage>
</organism>
<protein>
    <submittedName>
        <fullName evidence="2">Uncharacterized protein</fullName>
    </submittedName>
</protein>
<accession>A0A6A4NLE2</accession>
<keyword evidence="1" id="KW-1133">Transmembrane helix</keyword>
<comment type="caution">
    <text evidence="2">The sequence shown here is derived from an EMBL/GenBank/DDBJ whole genome shotgun (WGS) entry which is preliminary data.</text>
</comment>
<keyword evidence="1" id="KW-0472">Membrane</keyword>
<reference evidence="3" key="1">
    <citation type="journal article" date="2020" name="Nat. Commun.">
        <title>Genome sequence of the cluster root forming white lupin.</title>
        <authorList>
            <person name="Hufnagel B."/>
            <person name="Marques A."/>
            <person name="Soriano A."/>
            <person name="Marques L."/>
            <person name="Divol F."/>
            <person name="Doumas P."/>
            <person name="Sallet E."/>
            <person name="Mancinotti D."/>
            <person name="Carrere S."/>
            <person name="Marande W."/>
            <person name="Arribat S."/>
            <person name="Keller J."/>
            <person name="Huneau C."/>
            <person name="Blein T."/>
            <person name="Aime D."/>
            <person name="Laguerre M."/>
            <person name="Taylor J."/>
            <person name="Schubert V."/>
            <person name="Nelson M."/>
            <person name="Geu-Flores F."/>
            <person name="Crespi M."/>
            <person name="Gallardo-Guerrero K."/>
            <person name="Delaux P.-M."/>
            <person name="Salse J."/>
            <person name="Berges H."/>
            <person name="Guyot R."/>
            <person name="Gouzy J."/>
            <person name="Peret B."/>
        </authorList>
    </citation>
    <scope>NUCLEOTIDE SEQUENCE [LARGE SCALE GENOMIC DNA]</scope>
    <source>
        <strain evidence="3">cv. Amiga</strain>
    </source>
</reference>
<evidence type="ECO:0000313" key="2">
    <source>
        <dbReference type="EMBL" id="KAE9587368.1"/>
    </source>
</evidence>